<organism evidence="1 2">
    <name type="scientific">Streptomyces carpinensis</name>
    <dbReference type="NCBI Taxonomy" id="66369"/>
    <lineage>
        <taxon>Bacteria</taxon>
        <taxon>Bacillati</taxon>
        <taxon>Actinomycetota</taxon>
        <taxon>Actinomycetes</taxon>
        <taxon>Kitasatosporales</taxon>
        <taxon>Streptomycetaceae</taxon>
        <taxon>Streptomyces</taxon>
    </lineage>
</organism>
<evidence type="ECO:0000313" key="1">
    <source>
        <dbReference type="EMBL" id="MER6981966.1"/>
    </source>
</evidence>
<feature type="non-terminal residue" evidence="1">
    <location>
        <position position="79"/>
    </location>
</feature>
<name>A0ABV1WCU9_9ACTN</name>
<protein>
    <submittedName>
        <fullName evidence="1">Uncharacterized protein</fullName>
    </submittedName>
</protein>
<dbReference type="EMBL" id="JBEPCU010000902">
    <property type="protein sequence ID" value="MER6981966.1"/>
    <property type="molecule type" value="Genomic_DNA"/>
</dbReference>
<sequence>MRTLAWQGADGSWEAVLAPPHPRLRPGVLGYRGIRVAGPRRRLETPIGAVRISPRPVAGTPCTLIIRPDDRGRVPTVPR</sequence>
<evidence type="ECO:0000313" key="2">
    <source>
        <dbReference type="Proteomes" id="UP001458415"/>
    </source>
</evidence>
<accession>A0ABV1WCU9</accession>
<keyword evidence="2" id="KW-1185">Reference proteome</keyword>
<proteinExistence type="predicted"/>
<reference evidence="1 2" key="1">
    <citation type="submission" date="2024-06" db="EMBL/GenBank/DDBJ databases">
        <title>The Natural Products Discovery Center: Release of the First 8490 Sequenced Strains for Exploring Actinobacteria Biosynthetic Diversity.</title>
        <authorList>
            <person name="Kalkreuter E."/>
            <person name="Kautsar S.A."/>
            <person name="Yang D."/>
            <person name="Bader C.D."/>
            <person name="Teijaro C.N."/>
            <person name="Fluegel L."/>
            <person name="Davis C.M."/>
            <person name="Simpson J.R."/>
            <person name="Lauterbach L."/>
            <person name="Steele A.D."/>
            <person name="Gui C."/>
            <person name="Meng S."/>
            <person name="Li G."/>
            <person name="Viehrig K."/>
            <person name="Ye F."/>
            <person name="Su P."/>
            <person name="Kiefer A.F."/>
            <person name="Nichols A."/>
            <person name="Cepeda A.J."/>
            <person name="Yan W."/>
            <person name="Fan B."/>
            <person name="Jiang Y."/>
            <person name="Adhikari A."/>
            <person name="Zheng C.-J."/>
            <person name="Schuster L."/>
            <person name="Cowan T.M."/>
            <person name="Smanski M.J."/>
            <person name="Chevrette M.G."/>
            <person name="De Carvalho L.P.S."/>
            <person name="Shen B."/>
        </authorList>
    </citation>
    <scope>NUCLEOTIDE SEQUENCE [LARGE SCALE GENOMIC DNA]</scope>
    <source>
        <strain evidence="1 2">NPDC000634</strain>
    </source>
</reference>
<gene>
    <name evidence="1" type="ORF">ABT317_34595</name>
</gene>
<comment type="caution">
    <text evidence="1">The sequence shown here is derived from an EMBL/GenBank/DDBJ whole genome shotgun (WGS) entry which is preliminary data.</text>
</comment>
<dbReference type="Proteomes" id="UP001458415">
    <property type="component" value="Unassembled WGS sequence"/>
</dbReference>